<proteinExistence type="predicted"/>
<evidence type="ECO:0000256" key="2">
    <source>
        <dbReference type="PROSITE-ProRule" id="PRU00335"/>
    </source>
</evidence>
<sequence length="218" mass="23871">MRTHGWGGQTPRSDEEAVQRILDAARNAIDLRGADIRIADVARDLGVTRQTVYRYFPGTEDLLMATAVAEARPFLKALAAHVSGISDPAEAVTEAIAHTLDQLPHEKYLGIVFTPRRSGEVFAAVTSEAARSFGRLMVDRFDVDWAAAGFDSATLDGLVEFMLRVLMSFIVDPGHPRRGPDELRGFLREWVGPAVAHHVQRAAAGTVKRHGVRSRGPH</sequence>
<dbReference type="Pfam" id="PF00440">
    <property type="entry name" value="TetR_N"/>
    <property type="match status" value="1"/>
</dbReference>
<dbReference type="OrthoDB" id="3212503at2"/>
<feature type="DNA-binding region" description="H-T-H motif" evidence="2">
    <location>
        <begin position="37"/>
        <end position="56"/>
    </location>
</feature>
<organism evidence="4 5">
    <name type="scientific">Mycolicibacterium rhodesiae</name>
    <name type="common">Mycobacterium rhodesiae</name>
    <dbReference type="NCBI Taxonomy" id="36814"/>
    <lineage>
        <taxon>Bacteria</taxon>
        <taxon>Bacillati</taxon>
        <taxon>Actinomycetota</taxon>
        <taxon>Actinomycetes</taxon>
        <taxon>Mycobacteriales</taxon>
        <taxon>Mycobacteriaceae</taxon>
        <taxon>Mycolicibacterium</taxon>
    </lineage>
</organism>
<gene>
    <name evidence="4" type="ORF">BST42_03745</name>
</gene>
<reference evidence="4 5" key="1">
    <citation type="submission" date="2016-12" db="EMBL/GenBank/DDBJ databases">
        <title>The new phylogeny of genus Mycobacterium.</title>
        <authorList>
            <person name="Tortoli E."/>
            <person name="Trovato A."/>
            <person name="Cirillo D.M."/>
        </authorList>
    </citation>
    <scope>NUCLEOTIDE SEQUENCE [LARGE SCALE GENOMIC DNA]</scope>
    <source>
        <strain evidence="4 5">DSM 44223</strain>
    </source>
</reference>
<feature type="domain" description="HTH tetR-type" evidence="3">
    <location>
        <begin position="15"/>
        <end position="74"/>
    </location>
</feature>
<dbReference type="InterPro" id="IPR001647">
    <property type="entry name" value="HTH_TetR"/>
</dbReference>
<dbReference type="Gene3D" id="1.10.357.10">
    <property type="entry name" value="Tetracycline Repressor, domain 2"/>
    <property type="match status" value="1"/>
</dbReference>
<dbReference type="EMBL" id="MVIH01000001">
    <property type="protein sequence ID" value="ORB57481.1"/>
    <property type="molecule type" value="Genomic_DNA"/>
</dbReference>
<dbReference type="SUPFAM" id="SSF46689">
    <property type="entry name" value="Homeodomain-like"/>
    <property type="match status" value="1"/>
</dbReference>
<keyword evidence="1 2" id="KW-0238">DNA-binding</keyword>
<dbReference type="AlphaFoldDB" id="A0A1X0J680"/>
<dbReference type="Proteomes" id="UP000192534">
    <property type="component" value="Unassembled WGS sequence"/>
</dbReference>
<keyword evidence="5" id="KW-1185">Reference proteome</keyword>
<dbReference type="GO" id="GO:0003677">
    <property type="term" value="F:DNA binding"/>
    <property type="evidence" value="ECO:0007669"/>
    <property type="project" value="UniProtKB-UniRule"/>
</dbReference>
<dbReference type="PROSITE" id="PS50977">
    <property type="entry name" value="HTH_TETR_2"/>
    <property type="match status" value="1"/>
</dbReference>
<dbReference type="RefSeq" id="WP_083117146.1">
    <property type="nucleotide sequence ID" value="NZ_JACKUO010000021.1"/>
</dbReference>
<dbReference type="PRINTS" id="PR00455">
    <property type="entry name" value="HTHTETR"/>
</dbReference>
<accession>A0A1X0J680</accession>
<protein>
    <submittedName>
        <fullName evidence="4">TetR family transcriptional regulator</fullName>
    </submittedName>
</protein>
<evidence type="ECO:0000259" key="3">
    <source>
        <dbReference type="PROSITE" id="PS50977"/>
    </source>
</evidence>
<name>A0A1X0J680_MYCRH</name>
<evidence type="ECO:0000313" key="4">
    <source>
        <dbReference type="EMBL" id="ORB57481.1"/>
    </source>
</evidence>
<dbReference type="InterPro" id="IPR009057">
    <property type="entry name" value="Homeodomain-like_sf"/>
</dbReference>
<evidence type="ECO:0000256" key="1">
    <source>
        <dbReference type="ARBA" id="ARBA00023125"/>
    </source>
</evidence>
<comment type="caution">
    <text evidence="4">The sequence shown here is derived from an EMBL/GenBank/DDBJ whole genome shotgun (WGS) entry which is preliminary data.</text>
</comment>
<evidence type="ECO:0000313" key="5">
    <source>
        <dbReference type="Proteomes" id="UP000192534"/>
    </source>
</evidence>